<evidence type="ECO:0000256" key="4">
    <source>
        <dbReference type="ARBA" id="ARBA00022989"/>
    </source>
</evidence>
<feature type="transmembrane region" description="Helical" evidence="7">
    <location>
        <begin position="442"/>
        <end position="467"/>
    </location>
</feature>
<dbReference type="Gramene" id="arahy.Tifrunner.gnm2.ann2.Ah17g015800.1">
    <property type="protein sequence ID" value="arahy.Tifrunner.gnm2.ann2.Ah17g015800.1-CDS"/>
    <property type="gene ID" value="arahy.Tifrunner.gnm2.ann2.Ah17g015800"/>
</dbReference>
<dbReference type="Proteomes" id="UP000289738">
    <property type="component" value="Chromosome B07"/>
</dbReference>
<comment type="caution">
    <text evidence="8">The sequence shown here is derived from an EMBL/GenBank/DDBJ whole genome shotgun (WGS) entry which is preliminary data.</text>
</comment>
<feature type="transmembrane region" description="Helical" evidence="7">
    <location>
        <begin position="615"/>
        <end position="633"/>
    </location>
</feature>
<evidence type="ECO:0000256" key="1">
    <source>
        <dbReference type="ARBA" id="ARBA00004141"/>
    </source>
</evidence>
<evidence type="ECO:0000313" key="9">
    <source>
        <dbReference type="Proteomes" id="UP000289738"/>
    </source>
</evidence>
<evidence type="ECO:0000256" key="2">
    <source>
        <dbReference type="ARBA" id="ARBA00009773"/>
    </source>
</evidence>
<name>A0A444YFL5_ARAHY</name>
<dbReference type="InterPro" id="IPR002549">
    <property type="entry name" value="AI-2E-like"/>
</dbReference>
<feature type="transmembrane region" description="Helical" evidence="7">
    <location>
        <begin position="176"/>
        <end position="196"/>
    </location>
</feature>
<comment type="subcellular location">
    <subcellularLocation>
        <location evidence="1">Membrane</location>
        <topology evidence="1">Multi-pass membrane protein</topology>
    </subcellularLocation>
</comment>
<keyword evidence="5 7" id="KW-0472">Membrane</keyword>
<keyword evidence="3 7" id="KW-0812">Transmembrane</keyword>
<evidence type="ECO:0000256" key="7">
    <source>
        <dbReference type="SAM" id="Phobius"/>
    </source>
</evidence>
<keyword evidence="4 7" id="KW-1133">Transmembrane helix</keyword>
<dbReference type="PANTHER" id="PTHR21716:SF72">
    <property type="entry name" value="TRANSMEMBRANE PROTEIN C9ORF5 PROTEIN"/>
    <property type="match status" value="1"/>
</dbReference>
<dbReference type="OrthoDB" id="5970161at2759"/>
<dbReference type="Pfam" id="PF01594">
    <property type="entry name" value="AI-2E_transport"/>
    <property type="match status" value="1"/>
</dbReference>
<keyword evidence="9" id="KW-1185">Reference proteome</keyword>
<evidence type="ECO:0000313" key="8">
    <source>
        <dbReference type="EMBL" id="RYR00722.1"/>
    </source>
</evidence>
<accession>A0A444YFL5</accession>
<feature type="transmembrane region" description="Helical" evidence="7">
    <location>
        <begin position="243"/>
        <end position="266"/>
    </location>
</feature>
<sequence length="650" mass="72117">MELVPYSDSKSDTNPPWKDMFRSASVRKPTPPPSPPPHAPPQQQHQQNCSDPGDKKLNFSGEDSQVRLAIFIAMAHAGLAFAIIVFYGLFKLLEQYLKPLQWAVLCSIPLRGIQNAIVAFWYEPLKLGLTDTLLAVPIAVIRVFLGTLSEIREASMRVILRKSKSETLSSLERKKLSGFSTILRLLLSFGVFVVAYENLGVVGSMLIIGLGFVFSTKNVDSTLSYFNSIRIGGFFTRRMLKRLHTIVAVGLILGMIVGFLVGLIFFSYKIGVEGKDAVVSLKVHVEESNYAERIGVKKWMDENDVPGMVDKYTAQFYRTVSDQVDGLAMQYNMTEFVNGLKHFVITSSSVNTSGSSTELLTPSPYTEKFLNLKDRVANREWSQIYAEVDSIFRELVITREDLVEKAKGYAVKGMDVGQKVLASSTNVLGSGTKFFMSIVNSIVSGAAEIFNFVSQTVVFFMVLYYLITSESGDVTEQVMYMLPLPKSARLRCVEVLDKAISGVLLSTAEIAFFQGCLTWLLFRLYRIHFLYVSTMLAIISPLLPIFPSWLATVPAAIQLVLEGRYIVAIVLSLVHLYLMDYGANEILEDVPGHSSYLTGMSIIGGMALFPSALEGAIMGPLITTVIIALKDLYAEFVLEQPKDIAKTKED</sequence>
<dbReference type="STRING" id="3818.A0A444YFL5"/>
<feature type="transmembrane region" description="Helical" evidence="7">
    <location>
        <begin position="529"/>
        <end position="550"/>
    </location>
</feature>
<comment type="similarity">
    <text evidence="2">Belongs to the autoinducer-2 exporter (AI-2E) (TC 2.A.86) family.</text>
</comment>
<protein>
    <recommendedName>
        <fullName evidence="10">Transmembrane protein</fullName>
    </recommendedName>
</protein>
<gene>
    <name evidence="8" type="ORF">Ahy_B07g088848</name>
</gene>
<feature type="compositionally biased region" description="Pro residues" evidence="6">
    <location>
        <begin position="29"/>
        <end position="40"/>
    </location>
</feature>
<feature type="transmembrane region" description="Helical" evidence="7">
    <location>
        <begin position="499"/>
        <end position="522"/>
    </location>
</feature>
<evidence type="ECO:0008006" key="10">
    <source>
        <dbReference type="Google" id="ProtNLM"/>
    </source>
</evidence>
<evidence type="ECO:0000256" key="6">
    <source>
        <dbReference type="SAM" id="MobiDB-lite"/>
    </source>
</evidence>
<reference evidence="8 9" key="1">
    <citation type="submission" date="2019-01" db="EMBL/GenBank/DDBJ databases">
        <title>Sequencing of cultivated peanut Arachis hypogaea provides insights into genome evolution and oil improvement.</title>
        <authorList>
            <person name="Chen X."/>
        </authorList>
    </citation>
    <scope>NUCLEOTIDE SEQUENCE [LARGE SCALE GENOMIC DNA]</scope>
    <source>
        <strain evidence="9">cv. Fuhuasheng</strain>
        <tissue evidence="8">Leaves</tissue>
    </source>
</reference>
<feature type="transmembrane region" description="Helical" evidence="7">
    <location>
        <begin position="556"/>
        <end position="578"/>
    </location>
</feature>
<dbReference type="EMBL" id="SDMP01000017">
    <property type="protein sequence ID" value="RYR00722.1"/>
    <property type="molecule type" value="Genomic_DNA"/>
</dbReference>
<feature type="region of interest" description="Disordered" evidence="6">
    <location>
        <begin position="1"/>
        <end position="56"/>
    </location>
</feature>
<dbReference type="SMR" id="A0A444YFL5"/>
<evidence type="ECO:0000256" key="3">
    <source>
        <dbReference type="ARBA" id="ARBA00022692"/>
    </source>
</evidence>
<dbReference type="PANTHER" id="PTHR21716">
    <property type="entry name" value="TRANSMEMBRANE PROTEIN"/>
    <property type="match status" value="1"/>
</dbReference>
<organism evidence="8 9">
    <name type="scientific">Arachis hypogaea</name>
    <name type="common">Peanut</name>
    <dbReference type="NCBI Taxonomy" id="3818"/>
    <lineage>
        <taxon>Eukaryota</taxon>
        <taxon>Viridiplantae</taxon>
        <taxon>Streptophyta</taxon>
        <taxon>Embryophyta</taxon>
        <taxon>Tracheophyta</taxon>
        <taxon>Spermatophyta</taxon>
        <taxon>Magnoliopsida</taxon>
        <taxon>eudicotyledons</taxon>
        <taxon>Gunneridae</taxon>
        <taxon>Pentapetalae</taxon>
        <taxon>rosids</taxon>
        <taxon>fabids</taxon>
        <taxon>Fabales</taxon>
        <taxon>Fabaceae</taxon>
        <taxon>Papilionoideae</taxon>
        <taxon>50 kb inversion clade</taxon>
        <taxon>dalbergioids sensu lato</taxon>
        <taxon>Dalbergieae</taxon>
        <taxon>Pterocarpus clade</taxon>
        <taxon>Arachis</taxon>
    </lineage>
</organism>
<dbReference type="GO" id="GO:0016020">
    <property type="term" value="C:membrane"/>
    <property type="evidence" value="ECO:0007669"/>
    <property type="project" value="UniProtKB-SubCell"/>
</dbReference>
<evidence type="ECO:0000256" key="5">
    <source>
        <dbReference type="ARBA" id="ARBA00023136"/>
    </source>
</evidence>
<feature type="transmembrane region" description="Helical" evidence="7">
    <location>
        <begin position="68"/>
        <end position="90"/>
    </location>
</feature>
<dbReference type="AlphaFoldDB" id="A0A444YFL5"/>
<proteinExistence type="inferred from homology"/>